<dbReference type="Proteomes" id="UP000621455">
    <property type="component" value="Unassembled WGS sequence"/>
</dbReference>
<dbReference type="RefSeq" id="WP_167089705.1">
    <property type="nucleotide sequence ID" value="NZ_WHJG01000027.1"/>
</dbReference>
<reference evidence="1 2" key="1">
    <citation type="submission" date="2019-10" db="EMBL/GenBank/DDBJ databases">
        <title>Taxonomy of Antarctic Massilia spp.: description of Massilia rubra sp. nov., Massilia aquatica sp. nov., Massilia mucilaginosa sp. nov., Massilia frigida sp. nov. isolated from streams, lakes and regoliths.</title>
        <authorList>
            <person name="Holochova P."/>
            <person name="Sedlacek I."/>
            <person name="Kralova S."/>
            <person name="Maslanova I."/>
            <person name="Busse H.-J."/>
            <person name="Stankova E."/>
            <person name="Vrbovska V."/>
            <person name="Kovarovic V."/>
            <person name="Bartak M."/>
            <person name="Svec P."/>
            <person name="Pantucek R."/>
        </authorList>
    </citation>
    <scope>NUCLEOTIDE SEQUENCE [LARGE SCALE GENOMIC DNA]</scope>
    <source>
        <strain evidence="1 2">CCM 8695</strain>
    </source>
</reference>
<sequence>MRTFKEISQERVLIEYMPSGIGDMYYSADQTGRFIIRKFASEEIANIYMEILYSFNNWINDRKEIRALVEAGLPVEIGTNFVMRPHQIYTSTSQLRDEESDVILPDDFFNNLRLIKAAITGVGDPRKMVIENIIRNTLIEPTGKTYFDFSENKFGVAEPKISPIDMKRWSENSA</sequence>
<organism evidence="1 2">
    <name type="scientific">Massilia frigida</name>
    <dbReference type="NCBI Taxonomy" id="2609281"/>
    <lineage>
        <taxon>Bacteria</taxon>
        <taxon>Pseudomonadati</taxon>
        <taxon>Pseudomonadota</taxon>
        <taxon>Betaproteobacteria</taxon>
        <taxon>Burkholderiales</taxon>
        <taxon>Oxalobacteraceae</taxon>
        <taxon>Telluria group</taxon>
        <taxon>Massilia</taxon>
    </lineage>
</organism>
<keyword evidence="2" id="KW-1185">Reference proteome</keyword>
<name>A0ABX0NJP6_9BURK</name>
<comment type="caution">
    <text evidence="1">The sequence shown here is derived from an EMBL/GenBank/DDBJ whole genome shotgun (WGS) entry which is preliminary data.</text>
</comment>
<dbReference type="EMBL" id="WHJG01000027">
    <property type="protein sequence ID" value="NHZ82060.1"/>
    <property type="molecule type" value="Genomic_DNA"/>
</dbReference>
<accession>A0ABX0NJP6</accession>
<protein>
    <submittedName>
        <fullName evidence="1">Uncharacterized protein</fullName>
    </submittedName>
</protein>
<proteinExistence type="predicted"/>
<evidence type="ECO:0000313" key="1">
    <source>
        <dbReference type="EMBL" id="NHZ82060.1"/>
    </source>
</evidence>
<gene>
    <name evidence="1" type="ORF">F2P44_22675</name>
</gene>
<evidence type="ECO:0000313" key="2">
    <source>
        <dbReference type="Proteomes" id="UP000621455"/>
    </source>
</evidence>